<evidence type="ECO:0000256" key="1">
    <source>
        <dbReference type="SAM" id="MobiDB-lite"/>
    </source>
</evidence>
<keyword evidence="3" id="KW-1185">Reference proteome</keyword>
<accession>A0AAD7F8U2</accession>
<proteinExistence type="predicted"/>
<evidence type="ECO:0000313" key="3">
    <source>
        <dbReference type="Proteomes" id="UP001221142"/>
    </source>
</evidence>
<gene>
    <name evidence="2" type="ORF">FB45DRAFT_876529</name>
</gene>
<comment type="caution">
    <text evidence="2">The sequence shown here is derived from an EMBL/GenBank/DDBJ whole genome shotgun (WGS) entry which is preliminary data.</text>
</comment>
<dbReference type="AlphaFoldDB" id="A0AAD7F8U2"/>
<feature type="compositionally biased region" description="Polar residues" evidence="1">
    <location>
        <begin position="132"/>
        <end position="151"/>
    </location>
</feature>
<sequence length="239" mass="26189">MADAEVGPGVDRWKSKVKLGGLLTVATHPTSHLKFRNSMSSKGRLPCIIDASSQHPHLNIWNPASGRSPVPGWINSRHGEDTPSQVQLEGAVEIEPGIPLAIYPDPGTESDDSMVNRTGIRERQLERRPRNFDSSQPYTLTLSSPSCTTASRRNHGSPGSIPASRVEVPPKMGVDVGLDIIHPSLIRTGNYCKDSEAPIFVPSNDGLGVPMQLIREPSRKWNWECKKKSQVDAAILLEY</sequence>
<evidence type="ECO:0000313" key="2">
    <source>
        <dbReference type="EMBL" id="KAJ7609433.1"/>
    </source>
</evidence>
<feature type="compositionally biased region" description="Basic and acidic residues" evidence="1">
    <location>
        <begin position="121"/>
        <end position="131"/>
    </location>
</feature>
<dbReference type="Proteomes" id="UP001221142">
    <property type="component" value="Unassembled WGS sequence"/>
</dbReference>
<feature type="region of interest" description="Disordered" evidence="1">
    <location>
        <begin position="121"/>
        <end position="167"/>
    </location>
</feature>
<name>A0AAD7F8U2_9AGAR</name>
<organism evidence="2 3">
    <name type="scientific">Roridomyces roridus</name>
    <dbReference type="NCBI Taxonomy" id="1738132"/>
    <lineage>
        <taxon>Eukaryota</taxon>
        <taxon>Fungi</taxon>
        <taxon>Dikarya</taxon>
        <taxon>Basidiomycota</taxon>
        <taxon>Agaricomycotina</taxon>
        <taxon>Agaricomycetes</taxon>
        <taxon>Agaricomycetidae</taxon>
        <taxon>Agaricales</taxon>
        <taxon>Marasmiineae</taxon>
        <taxon>Mycenaceae</taxon>
        <taxon>Roridomyces</taxon>
    </lineage>
</organism>
<dbReference type="EMBL" id="JARKIF010000040">
    <property type="protein sequence ID" value="KAJ7609433.1"/>
    <property type="molecule type" value="Genomic_DNA"/>
</dbReference>
<protein>
    <submittedName>
        <fullName evidence="2">Uncharacterized protein</fullName>
    </submittedName>
</protein>
<reference evidence="2" key="1">
    <citation type="submission" date="2023-03" db="EMBL/GenBank/DDBJ databases">
        <title>Massive genome expansion in bonnet fungi (Mycena s.s.) driven by repeated elements and novel gene families across ecological guilds.</title>
        <authorList>
            <consortium name="Lawrence Berkeley National Laboratory"/>
            <person name="Harder C.B."/>
            <person name="Miyauchi S."/>
            <person name="Viragh M."/>
            <person name="Kuo A."/>
            <person name="Thoen E."/>
            <person name="Andreopoulos B."/>
            <person name="Lu D."/>
            <person name="Skrede I."/>
            <person name="Drula E."/>
            <person name="Henrissat B."/>
            <person name="Morin E."/>
            <person name="Kohler A."/>
            <person name="Barry K."/>
            <person name="LaButti K."/>
            <person name="Morin E."/>
            <person name="Salamov A."/>
            <person name="Lipzen A."/>
            <person name="Mereny Z."/>
            <person name="Hegedus B."/>
            <person name="Baldrian P."/>
            <person name="Stursova M."/>
            <person name="Weitz H."/>
            <person name="Taylor A."/>
            <person name="Grigoriev I.V."/>
            <person name="Nagy L.G."/>
            <person name="Martin F."/>
            <person name="Kauserud H."/>
        </authorList>
    </citation>
    <scope>NUCLEOTIDE SEQUENCE</scope>
    <source>
        <strain evidence="2">9284</strain>
    </source>
</reference>